<dbReference type="AlphaFoldDB" id="A0A6J8A6Q0"/>
<accession>A0A6J8A6Q0</accession>
<evidence type="ECO:0000313" key="1">
    <source>
        <dbReference type="EMBL" id="CAC5362549.1"/>
    </source>
</evidence>
<keyword evidence="2" id="KW-1185">Reference proteome</keyword>
<proteinExistence type="predicted"/>
<dbReference type="Proteomes" id="UP000507470">
    <property type="component" value="Unassembled WGS sequence"/>
</dbReference>
<organism evidence="1 2">
    <name type="scientific">Mytilus coruscus</name>
    <name type="common">Sea mussel</name>
    <dbReference type="NCBI Taxonomy" id="42192"/>
    <lineage>
        <taxon>Eukaryota</taxon>
        <taxon>Metazoa</taxon>
        <taxon>Spiralia</taxon>
        <taxon>Lophotrochozoa</taxon>
        <taxon>Mollusca</taxon>
        <taxon>Bivalvia</taxon>
        <taxon>Autobranchia</taxon>
        <taxon>Pteriomorphia</taxon>
        <taxon>Mytilida</taxon>
        <taxon>Mytiloidea</taxon>
        <taxon>Mytilidae</taxon>
        <taxon>Mytilinae</taxon>
        <taxon>Mytilus</taxon>
    </lineage>
</organism>
<protein>
    <submittedName>
        <fullName evidence="1">Uncharacterized protein</fullName>
    </submittedName>
</protein>
<evidence type="ECO:0000313" key="2">
    <source>
        <dbReference type="Proteomes" id="UP000507470"/>
    </source>
</evidence>
<dbReference type="EMBL" id="CACVKT020000743">
    <property type="protein sequence ID" value="CAC5362549.1"/>
    <property type="molecule type" value="Genomic_DNA"/>
</dbReference>
<sequence>MFSFLLDFGSCSSEIELTIEQREQHDGPTYNLYCKSRKKPFDDSAEFQVDGFSREHILIIQNRCFDRKKQECSFDYCECDPTVNGFTVKLKMNYLKVGQTFGCLIRFRNNATGNFLKMFTSNKFNGTDFIPDECNVKVIGTTSNSSSPTVSGIHMPKQLVCPAVKLTASKYIVKGSTMFFASDVLYNMNNHTSGY</sequence>
<gene>
    <name evidence="1" type="ORF">MCOR_4281</name>
</gene>
<name>A0A6J8A6Q0_MYTCO</name>
<reference evidence="1 2" key="1">
    <citation type="submission" date="2020-06" db="EMBL/GenBank/DDBJ databases">
        <authorList>
            <person name="Li R."/>
            <person name="Bekaert M."/>
        </authorList>
    </citation>
    <scope>NUCLEOTIDE SEQUENCE [LARGE SCALE GENOMIC DNA]</scope>
    <source>
        <strain evidence="2">wild</strain>
    </source>
</reference>